<evidence type="ECO:0000313" key="2">
    <source>
        <dbReference type="EMBL" id="RKW70832.1"/>
    </source>
</evidence>
<organism evidence="2 3">
    <name type="scientific">Galactobacter caseinivorans</name>
    <dbReference type="NCBI Taxonomy" id="2676123"/>
    <lineage>
        <taxon>Bacteria</taxon>
        <taxon>Bacillati</taxon>
        <taxon>Actinomycetota</taxon>
        <taxon>Actinomycetes</taxon>
        <taxon>Micrococcales</taxon>
        <taxon>Micrococcaceae</taxon>
        <taxon>Galactobacter</taxon>
    </lineage>
</organism>
<protein>
    <recommendedName>
        <fullName evidence="1">YbaK/aminoacyl-tRNA synthetase-associated domain-containing protein</fullName>
    </recommendedName>
</protein>
<dbReference type="PANTHER" id="PTHR30411:SF1">
    <property type="entry name" value="CYTOPLASMIC PROTEIN"/>
    <property type="match status" value="1"/>
</dbReference>
<sequence length="169" mass="17515">MSTNPQPAALPPGVEETAAIAAAIDSGVSFGVSTHGHVKSLEEAAEALGVIPRDVVKTLVVRRAEGEHLLVLVPGDRRFSWPKLRALLGENRLTMPDAAGAKDVTGFERGTITPFGTLTPLPVIADERMVGRTISLGAGAHGVGLTLAADDVLAHFGARVADLTDAPKD</sequence>
<dbReference type="AlphaFoldDB" id="A0A496PK05"/>
<evidence type="ECO:0000259" key="1">
    <source>
        <dbReference type="Pfam" id="PF04073"/>
    </source>
</evidence>
<accession>A0A496PK05</accession>
<dbReference type="PANTHER" id="PTHR30411">
    <property type="entry name" value="CYTOPLASMIC PROTEIN"/>
    <property type="match status" value="1"/>
</dbReference>
<comment type="caution">
    <text evidence="2">The sequence shown here is derived from an EMBL/GenBank/DDBJ whole genome shotgun (WGS) entry which is preliminary data.</text>
</comment>
<dbReference type="InterPro" id="IPR007214">
    <property type="entry name" value="YbaK/aa-tRNA-synth-assoc-dom"/>
</dbReference>
<dbReference type="Gene3D" id="3.90.960.10">
    <property type="entry name" value="YbaK/aminoacyl-tRNA synthetase-associated domain"/>
    <property type="match status" value="1"/>
</dbReference>
<proteinExistence type="predicted"/>
<dbReference type="SUPFAM" id="SSF55826">
    <property type="entry name" value="YbaK/ProRS associated domain"/>
    <property type="match status" value="1"/>
</dbReference>
<keyword evidence="3" id="KW-1185">Reference proteome</keyword>
<dbReference type="InterPro" id="IPR036754">
    <property type="entry name" value="YbaK/aa-tRNA-synt-asso_dom_sf"/>
</dbReference>
<name>A0A496PK05_9MICC</name>
<dbReference type="RefSeq" id="WP_121484858.1">
    <property type="nucleotide sequence ID" value="NZ_QQXL01000003.1"/>
</dbReference>
<dbReference type="Pfam" id="PF04073">
    <property type="entry name" value="tRNA_edit"/>
    <property type="match status" value="1"/>
</dbReference>
<dbReference type="Proteomes" id="UP000273119">
    <property type="component" value="Unassembled WGS sequence"/>
</dbReference>
<dbReference type="CDD" id="cd04332">
    <property type="entry name" value="YbaK_like"/>
    <property type="match status" value="1"/>
</dbReference>
<gene>
    <name evidence="2" type="ORF">DWQ67_07000</name>
</gene>
<feature type="domain" description="YbaK/aminoacyl-tRNA synthetase-associated" evidence="1">
    <location>
        <begin position="35"/>
        <end position="152"/>
    </location>
</feature>
<dbReference type="EMBL" id="QQXL01000003">
    <property type="protein sequence ID" value="RKW70832.1"/>
    <property type="molecule type" value="Genomic_DNA"/>
</dbReference>
<dbReference type="GO" id="GO:0002161">
    <property type="term" value="F:aminoacyl-tRNA deacylase activity"/>
    <property type="evidence" value="ECO:0007669"/>
    <property type="project" value="InterPro"/>
</dbReference>
<evidence type="ECO:0000313" key="3">
    <source>
        <dbReference type="Proteomes" id="UP000273119"/>
    </source>
</evidence>
<reference evidence="2 3" key="1">
    <citation type="submission" date="2018-07" db="EMBL/GenBank/DDBJ databases">
        <title>Arthrobacter sp. nov., isolated from raw cow's milk with high bacterial count.</title>
        <authorList>
            <person name="Hahne J."/>
            <person name="Isele D."/>
            <person name="Lipski A."/>
        </authorList>
    </citation>
    <scope>NUCLEOTIDE SEQUENCE [LARGE SCALE GENOMIC DNA]</scope>
    <source>
        <strain evidence="2 3">JZ R-183</strain>
    </source>
</reference>